<dbReference type="GO" id="GO:0071949">
    <property type="term" value="F:FAD binding"/>
    <property type="evidence" value="ECO:0007669"/>
    <property type="project" value="TreeGrafter"/>
</dbReference>
<dbReference type="InterPro" id="IPR001834">
    <property type="entry name" value="CBR-like"/>
</dbReference>
<dbReference type="Proteomes" id="UP000041254">
    <property type="component" value="Unassembled WGS sequence"/>
</dbReference>
<accession>A0A0G4ET77</accession>
<feature type="region of interest" description="Disordered" evidence="6">
    <location>
        <begin position="159"/>
        <end position="248"/>
    </location>
</feature>
<proteinExistence type="predicted"/>
<evidence type="ECO:0000256" key="3">
    <source>
        <dbReference type="ARBA" id="ARBA00022827"/>
    </source>
</evidence>
<dbReference type="PANTHER" id="PTHR19370:SF185">
    <property type="entry name" value="NADH-CYTOCHROME B5 REDUCTASE"/>
    <property type="match status" value="1"/>
</dbReference>
<dbReference type="EMBL" id="CDMY01000305">
    <property type="protein sequence ID" value="CEM01504.1"/>
    <property type="molecule type" value="Genomic_DNA"/>
</dbReference>
<feature type="domain" description="FAD-binding FR-type" evidence="7">
    <location>
        <begin position="314"/>
        <end position="421"/>
    </location>
</feature>
<keyword evidence="4" id="KW-0560">Oxidoreductase</keyword>
<reference evidence="8 9" key="1">
    <citation type="submission" date="2014-11" db="EMBL/GenBank/DDBJ databases">
        <authorList>
            <person name="Zhu J."/>
            <person name="Qi W."/>
            <person name="Song R."/>
        </authorList>
    </citation>
    <scope>NUCLEOTIDE SEQUENCE [LARGE SCALE GENOMIC DNA]</scope>
</reference>
<dbReference type="AlphaFoldDB" id="A0A0G4ET77"/>
<comment type="cofactor">
    <cofactor evidence="1 5">
        <name>FAD</name>
        <dbReference type="ChEBI" id="CHEBI:57692"/>
    </cofactor>
</comment>
<evidence type="ECO:0000256" key="4">
    <source>
        <dbReference type="ARBA" id="ARBA00023002"/>
    </source>
</evidence>
<dbReference type="SUPFAM" id="SSF63380">
    <property type="entry name" value="Riboflavin synthase domain-like"/>
    <property type="match status" value="1"/>
</dbReference>
<protein>
    <recommendedName>
        <fullName evidence="7">FAD-binding FR-type domain-containing protein</fullName>
    </recommendedName>
</protein>
<sequence>MDKYSTEAILGSHSFDKLDSILRVEGLSNGSHAGERIVDASRISREHPKLARLLSQTWGVALEDLASFSYPYKYDPNEDSVLGYLRGVSKIPDATHIGVTRPGHTEPRANPNKRADVETLLSNIGSDLTVNFPPVRPSVARRAIPTKLVRNVATADFDTDFDVSPSTKASSPSRRSVRASQSRPNKSSGGHDGADPDEDQGHGGPPEEPQEDEENDTLGETGGSGHTRQKEKKVEKAPPPPPASSVNFKGCCHDFPGVLNECAREVEDSELPFVPFLSEDIANTIRTECRLLGELRWKGSTQQIEARKQNAIHPNLFSRFVILKKHLMTNSCVSPVYFIRLGSVHPERQVKLAVGQHVCLRLYGSWNRWAQRLYTPIYAHGSTIELLVKIQPEGEVTPRMELLQPGDSVQLRGPLGVDILPLVHSGTDPAASAITPRPDRPLRARSPFRPWRQFVMVCAGTGITPMVQLLQYVLIHWNLPKRDRPSVIRRLPREDHPSGLEKAFERMILSDPMPRACPVKDVSREDGELPVFHEQASGEQYDECIEDTPMQSCSWDAADLGYHTSIVLLTVNDTEEDVILRKEFTALEHLYRTLCVRHYVSYVKKEAKAARPSSKPHTPMPEERVEARMQQMNDYQYQPLSSKVMEETVQLLTARSGQPGVTDPNLDRMFICGPKSFQNYALQVLGTCGATVNPECVWML</sequence>
<feature type="compositionally biased region" description="Acidic residues" evidence="6">
    <location>
        <begin position="208"/>
        <end position="217"/>
    </location>
</feature>
<dbReference type="InterPro" id="IPR039261">
    <property type="entry name" value="FNR_nucleotide-bd"/>
</dbReference>
<dbReference type="STRING" id="1169540.A0A0G4ET77"/>
<keyword evidence="3 5" id="KW-0274">FAD</keyword>
<feature type="binding site" evidence="5">
    <location>
        <position position="464"/>
    </location>
    <ligand>
        <name>FAD</name>
        <dbReference type="ChEBI" id="CHEBI:57692"/>
    </ligand>
</feature>
<feature type="binding site" evidence="5">
    <location>
        <position position="389"/>
    </location>
    <ligand>
        <name>FAD</name>
        <dbReference type="ChEBI" id="CHEBI:57692"/>
    </ligand>
</feature>
<organism evidence="8 9">
    <name type="scientific">Vitrella brassicaformis (strain CCMP3155)</name>
    <dbReference type="NCBI Taxonomy" id="1169540"/>
    <lineage>
        <taxon>Eukaryota</taxon>
        <taxon>Sar</taxon>
        <taxon>Alveolata</taxon>
        <taxon>Colpodellida</taxon>
        <taxon>Vitrellaceae</taxon>
        <taxon>Vitrella</taxon>
    </lineage>
</organism>
<dbReference type="SUPFAM" id="SSF52343">
    <property type="entry name" value="Ferredoxin reductase-like, C-terminal NADP-linked domain"/>
    <property type="match status" value="2"/>
</dbReference>
<dbReference type="Pfam" id="PF00970">
    <property type="entry name" value="FAD_binding_6"/>
    <property type="match status" value="1"/>
</dbReference>
<gene>
    <name evidence="8" type="ORF">Vbra_13134</name>
</gene>
<evidence type="ECO:0000256" key="2">
    <source>
        <dbReference type="ARBA" id="ARBA00022630"/>
    </source>
</evidence>
<feature type="binding site" evidence="5">
    <location>
        <position position="387"/>
    </location>
    <ligand>
        <name>FAD</name>
        <dbReference type="ChEBI" id="CHEBI:57692"/>
    </ligand>
</feature>
<name>A0A0G4ET77_VITBC</name>
<dbReference type="InterPro" id="IPR017927">
    <property type="entry name" value="FAD-bd_FR_type"/>
</dbReference>
<evidence type="ECO:0000313" key="9">
    <source>
        <dbReference type="Proteomes" id="UP000041254"/>
    </source>
</evidence>
<keyword evidence="9" id="KW-1185">Reference proteome</keyword>
<feature type="compositionally biased region" description="Low complexity" evidence="6">
    <location>
        <begin position="169"/>
        <end position="184"/>
    </location>
</feature>
<dbReference type="PRINTS" id="PR00406">
    <property type="entry name" value="CYTB5RDTASE"/>
</dbReference>
<evidence type="ECO:0000256" key="5">
    <source>
        <dbReference type="PIRSR" id="PIRSR601834-1"/>
    </source>
</evidence>
<evidence type="ECO:0000313" key="8">
    <source>
        <dbReference type="EMBL" id="CEM01504.1"/>
    </source>
</evidence>
<dbReference type="GO" id="GO:0016491">
    <property type="term" value="F:oxidoreductase activity"/>
    <property type="evidence" value="ECO:0007669"/>
    <property type="project" value="UniProtKB-KW"/>
</dbReference>
<dbReference type="PANTHER" id="PTHR19370">
    <property type="entry name" value="NADH-CYTOCHROME B5 REDUCTASE"/>
    <property type="match status" value="1"/>
</dbReference>
<feature type="binding site" evidence="5">
    <location>
        <position position="396"/>
    </location>
    <ligand>
        <name>FAD</name>
        <dbReference type="ChEBI" id="CHEBI:57692"/>
    </ligand>
</feature>
<evidence type="ECO:0000256" key="6">
    <source>
        <dbReference type="SAM" id="MobiDB-lite"/>
    </source>
</evidence>
<feature type="binding site" evidence="5">
    <location>
        <position position="374"/>
    </location>
    <ligand>
        <name>FAD</name>
        <dbReference type="ChEBI" id="CHEBI:57692"/>
    </ligand>
</feature>
<keyword evidence="2 5" id="KW-0285">Flavoprotein</keyword>
<feature type="binding site" evidence="5">
    <location>
        <position position="372"/>
    </location>
    <ligand>
        <name>FAD</name>
        <dbReference type="ChEBI" id="CHEBI:57692"/>
    </ligand>
</feature>
<dbReference type="Gene3D" id="3.40.50.80">
    <property type="entry name" value="Nucleotide-binding domain of ferredoxin-NADP reductase (FNR) module"/>
    <property type="match status" value="2"/>
</dbReference>
<evidence type="ECO:0000256" key="1">
    <source>
        <dbReference type="ARBA" id="ARBA00001974"/>
    </source>
</evidence>
<dbReference type="Gene3D" id="2.40.30.10">
    <property type="entry name" value="Translation factors"/>
    <property type="match status" value="1"/>
</dbReference>
<dbReference type="VEuPathDB" id="CryptoDB:Vbra_13134"/>
<dbReference type="InterPro" id="IPR017938">
    <property type="entry name" value="Riboflavin_synthase-like_b-brl"/>
</dbReference>
<dbReference type="OrthoDB" id="823504at2759"/>
<dbReference type="InParanoid" id="A0A0G4ET77"/>
<evidence type="ECO:0000259" key="7">
    <source>
        <dbReference type="PROSITE" id="PS51384"/>
    </source>
</evidence>
<dbReference type="PROSITE" id="PS51384">
    <property type="entry name" value="FAD_FR"/>
    <property type="match status" value="1"/>
</dbReference>
<dbReference type="InterPro" id="IPR008333">
    <property type="entry name" value="Cbr1-like_FAD-bd_dom"/>
</dbReference>